<reference evidence="2" key="1">
    <citation type="submission" date="2017-06" db="EMBL/GenBank/DDBJ databases">
        <title>Capnocytophaga spp. assemblies.</title>
        <authorList>
            <person name="Gulvik C.A."/>
        </authorList>
    </citation>
    <scope>NUCLEOTIDE SEQUENCE [LARGE SCALE GENOMIC DNA]</scope>
    <source>
        <strain evidence="2">H1496</strain>
    </source>
</reference>
<accession>A0A250FR60</accession>
<organism evidence="1 2">
    <name type="scientific">Capnocytophaga gingivalis</name>
    <dbReference type="NCBI Taxonomy" id="1017"/>
    <lineage>
        <taxon>Bacteria</taxon>
        <taxon>Pseudomonadati</taxon>
        <taxon>Bacteroidota</taxon>
        <taxon>Flavobacteriia</taxon>
        <taxon>Flavobacteriales</taxon>
        <taxon>Flavobacteriaceae</taxon>
        <taxon>Capnocytophaga</taxon>
    </lineage>
</organism>
<dbReference type="Proteomes" id="UP000217250">
    <property type="component" value="Chromosome"/>
</dbReference>
<dbReference type="RefSeq" id="WP_095910830.1">
    <property type="nucleotide sequence ID" value="NZ_CAUVLU010000044.1"/>
</dbReference>
<gene>
    <name evidence="1" type="ORF">CGC50_10830</name>
</gene>
<dbReference type="AlphaFoldDB" id="A0A250FR60"/>
<dbReference type="GeneID" id="84809045"/>
<protein>
    <submittedName>
        <fullName evidence="1">Uncharacterized protein</fullName>
    </submittedName>
</protein>
<name>A0A250FR60_9FLAO</name>
<evidence type="ECO:0000313" key="1">
    <source>
        <dbReference type="EMBL" id="ATA87600.1"/>
    </source>
</evidence>
<dbReference type="EMBL" id="CP022386">
    <property type="protein sequence ID" value="ATA87600.1"/>
    <property type="molecule type" value="Genomic_DNA"/>
</dbReference>
<dbReference type="KEGG" id="cgh:CGC50_10830"/>
<evidence type="ECO:0000313" key="2">
    <source>
        <dbReference type="Proteomes" id="UP000217250"/>
    </source>
</evidence>
<sequence length="249" mass="30200">MNDIDFFRLLYSQYKEDLDAILKYKKNGTNFYHFFTDKINIDFFEQNKKNGRGTIPFSSYKSFLDFYTEIEQIIVDIEIIRYQGTFFDKIERVLFHRDISITEYNEEGIRERLYIEYKNDNYSSILIGKEILYNNEKIAKTINNDLPFSFKQLADQFWIKYQVDIRRDFRYREANKRCGVNLSKYYEDNHPFWIVEYHYWSDDITIENTVIKKIIVKVDGITGEEIFHREMLPEDMSYFTPTNIETTAP</sequence>
<proteinExistence type="predicted"/>